<keyword evidence="3" id="KW-1185">Reference proteome</keyword>
<dbReference type="Pfam" id="PF12728">
    <property type="entry name" value="HTH_17"/>
    <property type="match status" value="1"/>
</dbReference>
<feature type="domain" description="Helix-turn-helix" evidence="1">
    <location>
        <begin position="42"/>
        <end position="91"/>
    </location>
</feature>
<reference evidence="2 3" key="1">
    <citation type="submission" date="2020-08" db="EMBL/GenBank/DDBJ databases">
        <title>Genome public.</title>
        <authorList>
            <person name="Liu C."/>
            <person name="Sun Q."/>
        </authorList>
    </citation>
    <scope>NUCLEOTIDE SEQUENCE [LARGE SCALE GENOMIC DNA]</scope>
    <source>
        <strain evidence="2 3">BX2</strain>
    </source>
</reference>
<organism evidence="2 3">
    <name type="scientific">Parabacteroides segnis</name>
    <dbReference type="NCBI Taxonomy" id="2763058"/>
    <lineage>
        <taxon>Bacteria</taxon>
        <taxon>Pseudomonadati</taxon>
        <taxon>Bacteroidota</taxon>
        <taxon>Bacteroidia</taxon>
        <taxon>Bacteroidales</taxon>
        <taxon>Tannerellaceae</taxon>
        <taxon>Parabacteroides</taxon>
    </lineage>
</organism>
<dbReference type="NCBIfam" id="TIGR01764">
    <property type="entry name" value="excise"/>
    <property type="match status" value="1"/>
</dbReference>
<evidence type="ECO:0000259" key="1">
    <source>
        <dbReference type="Pfam" id="PF12728"/>
    </source>
</evidence>
<evidence type="ECO:0000313" key="2">
    <source>
        <dbReference type="EMBL" id="MBC5641799.1"/>
    </source>
</evidence>
<dbReference type="InterPro" id="IPR010093">
    <property type="entry name" value="SinI_DNA-bd"/>
</dbReference>
<sequence length="119" mass="13567">MTKKNIENDNTTMCSTCLLKLSYIIARMEKIESALYCIKGTLNFKEAREYLDLSNSQLYKLTRNGDIPYYKPTGKLIYFNKQELDEWVCQNHSEASAECEGIIAEIDKAGADHNDKSNG</sequence>
<dbReference type="SUPFAM" id="SSF46955">
    <property type="entry name" value="Putative DNA-binding domain"/>
    <property type="match status" value="1"/>
</dbReference>
<dbReference type="InterPro" id="IPR009061">
    <property type="entry name" value="DNA-bd_dom_put_sf"/>
</dbReference>
<name>A0ABR7DYA8_9BACT</name>
<comment type="caution">
    <text evidence="2">The sequence shown here is derived from an EMBL/GenBank/DDBJ whole genome shotgun (WGS) entry which is preliminary data.</text>
</comment>
<evidence type="ECO:0000313" key="3">
    <source>
        <dbReference type="Proteomes" id="UP000644010"/>
    </source>
</evidence>
<dbReference type="InterPro" id="IPR041657">
    <property type="entry name" value="HTH_17"/>
</dbReference>
<dbReference type="Proteomes" id="UP000644010">
    <property type="component" value="Unassembled WGS sequence"/>
</dbReference>
<accession>A0ABR7DYA8</accession>
<dbReference type="EMBL" id="JACOOI010000002">
    <property type="protein sequence ID" value="MBC5641799.1"/>
    <property type="molecule type" value="Genomic_DNA"/>
</dbReference>
<protein>
    <submittedName>
        <fullName evidence="2">Helix-turn-helix domain-containing protein</fullName>
    </submittedName>
</protein>
<proteinExistence type="predicted"/>
<gene>
    <name evidence="2" type="ORF">H8S77_02690</name>
</gene>
<dbReference type="RefSeq" id="WP_186958187.1">
    <property type="nucleotide sequence ID" value="NZ_JACOOI010000002.1"/>
</dbReference>